<dbReference type="EMBL" id="CAJEWN010000159">
    <property type="protein sequence ID" value="CAD2169886.1"/>
    <property type="molecule type" value="Genomic_DNA"/>
</dbReference>
<dbReference type="EMBL" id="CAJEWN010000839">
    <property type="protein sequence ID" value="CAD2190865.1"/>
    <property type="molecule type" value="Genomic_DNA"/>
</dbReference>
<evidence type="ECO:0000313" key="9">
    <source>
        <dbReference type="EMBL" id="CAD2169886.1"/>
    </source>
</evidence>
<evidence type="ECO:0000256" key="6">
    <source>
        <dbReference type="ARBA" id="ARBA00023136"/>
    </source>
</evidence>
<evidence type="ECO:0000256" key="4">
    <source>
        <dbReference type="ARBA" id="ARBA00022692"/>
    </source>
</evidence>
<evidence type="ECO:0000313" key="10">
    <source>
        <dbReference type="EMBL" id="CAD2190865.1"/>
    </source>
</evidence>
<evidence type="ECO:0000313" key="11">
    <source>
        <dbReference type="Proteomes" id="UP000580250"/>
    </source>
</evidence>
<keyword evidence="5 8" id="KW-1133">Transmembrane helix</keyword>
<proteinExistence type="inferred from homology"/>
<dbReference type="InterPro" id="IPR002809">
    <property type="entry name" value="EMC3/TMCO1"/>
</dbReference>
<protein>
    <recommendedName>
        <fullName evidence="3 7">ER membrane protein complex subunit 3</fullName>
    </recommendedName>
</protein>
<reference evidence="9 11" key="1">
    <citation type="submission" date="2020-08" db="EMBL/GenBank/DDBJ databases">
        <authorList>
            <person name="Koutsovoulos G."/>
            <person name="Danchin GJ E."/>
        </authorList>
    </citation>
    <scope>NUCLEOTIDE SEQUENCE [LARGE SCALE GENOMIC DNA]</scope>
</reference>
<evidence type="ECO:0000256" key="3">
    <source>
        <dbReference type="ARBA" id="ARBA00020822"/>
    </source>
</evidence>
<sequence>MTELLLDPSIRTWVFVPIVIITFLVGILRHYIFLLFLGKKKGDLQSVKDGHLLMKARLLRENGRFLPSNSFGMRKHWLADEQNGQLLKRVEKQSSQPNPAFDPSMMTEMLKGNMLNMIPMIFIGGWINWTFSGFVTTKVPFPLTLRFKPMLQRGVDLMSLDAAWVSSASWYFLNVFGLRSVYALVLGGENAADQIDEQAMMGQPQMSQGQDPKAAFKAEWEALQLYTHNFSTK</sequence>
<accession>A0A6V7V509</accession>
<comment type="similarity">
    <text evidence="2 7">Belongs to the EMC3 family.</text>
</comment>
<comment type="caution">
    <text evidence="9">The sequence shown here is derived from an EMBL/GenBank/DDBJ whole genome shotgun (WGS) entry which is preliminary data.</text>
</comment>
<dbReference type="GO" id="GO:0034975">
    <property type="term" value="P:protein folding in endoplasmic reticulum"/>
    <property type="evidence" value="ECO:0007669"/>
    <property type="project" value="TreeGrafter"/>
</dbReference>
<gene>
    <name evidence="9" type="ORF">MENT_LOCUS21248</name>
    <name evidence="10" type="ORF">MENT_LOCUS43684</name>
</gene>
<name>A0A6V7V509_MELEN</name>
<keyword evidence="6 8" id="KW-0472">Membrane</keyword>
<keyword evidence="4 8" id="KW-0812">Transmembrane</keyword>
<dbReference type="Proteomes" id="UP000580250">
    <property type="component" value="Unassembled WGS sequence"/>
</dbReference>
<dbReference type="PANTHER" id="PTHR13116">
    <property type="entry name" value="ER MEMBRANE PROTEIN COMPLEX SUBUNIT 3"/>
    <property type="match status" value="1"/>
</dbReference>
<dbReference type="AlphaFoldDB" id="A0A6V7V509"/>
<evidence type="ECO:0000256" key="1">
    <source>
        <dbReference type="ARBA" id="ARBA00004141"/>
    </source>
</evidence>
<dbReference type="GO" id="GO:0072546">
    <property type="term" value="C:EMC complex"/>
    <property type="evidence" value="ECO:0007669"/>
    <property type="project" value="TreeGrafter"/>
</dbReference>
<comment type="subcellular location">
    <subcellularLocation>
        <location evidence="1">Membrane</location>
        <topology evidence="1">Multi-pass membrane protein</topology>
    </subcellularLocation>
</comment>
<evidence type="ECO:0000256" key="2">
    <source>
        <dbReference type="ARBA" id="ARBA00005376"/>
    </source>
</evidence>
<evidence type="ECO:0000256" key="8">
    <source>
        <dbReference type="SAM" id="Phobius"/>
    </source>
</evidence>
<dbReference type="InterPro" id="IPR008568">
    <property type="entry name" value="EMC3"/>
</dbReference>
<feature type="transmembrane region" description="Helical" evidence="8">
    <location>
        <begin position="114"/>
        <end position="135"/>
    </location>
</feature>
<evidence type="ECO:0000256" key="7">
    <source>
        <dbReference type="PIRNR" id="PIRNR010045"/>
    </source>
</evidence>
<dbReference type="OrthoDB" id="6745403at2759"/>
<dbReference type="SMART" id="SM01415">
    <property type="entry name" value="DUF106"/>
    <property type="match status" value="1"/>
</dbReference>
<evidence type="ECO:0000256" key="5">
    <source>
        <dbReference type="ARBA" id="ARBA00022989"/>
    </source>
</evidence>
<organism evidence="9 11">
    <name type="scientific">Meloidogyne enterolobii</name>
    <name type="common">Root-knot nematode worm</name>
    <name type="synonym">Meloidogyne mayaguensis</name>
    <dbReference type="NCBI Taxonomy" id="390850"/>
    <lineage>
        <taxon>Eukaryota</taxon>
        <taxon>Metazoa</taxon>
        <taxon>Ecdysozoa</taxon>
        <taxon>Nematoda</taxon>
        <taxon>Chromadorea</taxon>
        <taxon>Rhabditida</taxon>
        <taxon>Tylenchina</taxon>
        <taxon>Tylenchomorpha</taxon>
        <taxon>Tylenchoidea</taxon>
        <taxon>Meloidogynidae</taxon>
        <taxon>Meloidogyninae</taxon>
        <taxon>Meloidogyne</taxon>
    </lineage>
</organism>
<feature type="transmembrane region" description="Helical" evidence="8">
    <location>
        <begin position="12"/>
        <end position="38"/>
    </location>
</feature>
<dbReference type="Pfam" id="PF01956">
    <property type="entry name" value="EMC3_TMCO1"/>
    <property type="match status" value="1"/>
</dbReference>
<dbReference type="PIRSF" id="PIRSF010045">
    <property type="entry name" value="DUF850_TM_euk"/>
    <property type="match status" value="1"/>
</dbReference>
<dbReference type="PANTHER" id="PTHR13116:SF5">
    <property type="entry name" value="ER MEMBRANE PROTEIN COMPLEX SUBUNIT 3"/>
    <property type="match status" value="1"/>
</dbReference>